<dbReference type="AlphaFoldDB" id="A0A5J9UIY7"/>
<keyword evidence="5" id="KW-0611">Plant defense</keyword>
<dbReference type="Gene3D" id="1.20.5.4130">
    <property type="match status" value="1"/>
</dbReference>
<dbReference type="Pfam" id="PF00931">
    <property type="entry name" value="NB-ARC"/>
    <property type="match status" value="1"/>
</dbReference>
<dbReference type="EMBL" id="RWGY01000013">
    <property type="protein sequence ID" value="TVU23526.1"/>
    <property type="molecule type" value="Genomic_DNA"/>
</dbReference>
<evidence type="ECO:0000259" key="9">
    <source>
        <dbReference type="Pfam" id="PF00931"/>
    </source>
</evidence>
<evidence type="ECO:0000256" key="6">
    <source>
        <dbReference type="ARBA" id="ARBA00022840"/>
    </source>
</evidence>
<evidence type="ECO:0000256" key="2">
    <source>
        <dbReference type="ARBA" id="ARBA00022614"/>
    </source>
</evidence>
<evidence type="ECO:0000259" key="11">
    <source>
        <dbReference type="Pfam" id="PF23559"/>
    </source>
</evidence>
<proteinExistence type="inferred from homology"/>
<dbReference type="CDD" id="cd14798">
    <property type="entry name" value="RX-CC_like"/>
    <property type="match status" value="1"/>
</dbReference>
<dbReference type="Proteomes" id="UP000324897">
    <property type="component" value="Chromosome 2"/>
</dbReference>
<dbReference type="InterPro" id="IPR038005">
    <property type="entry name" value="RX-like_CC"/>
</dbReference>
<dbReference type="PANTHER" id="PTHR36766:SF70">
    <property type="entry name" value="DISEASE RESISTANCE PROTEIN RGA4"/>
    <property type="match status" value="1"/>
</dbReference>
<dbReference type="Gramene" id="TVU23526">
    <property type="protein sequence ID" value="TVU23526"/>
    <property type="gene ID" value="EJB05_25900"/>
</dbReference>
<feature type="region of interest" description="Disordered" evidence="8">
    <location>
        <begin position="714"/>
        <end position="748"/>
    </location>
</feature>
<dbReference type="GO" id="GO:0002758">
    <property type="term" value="P:innate immune response-activating signaling pathway"/>
    <property type="evidence" value="ECO:0007669"/>
    <property type="project" value="UniProtKB-ARBA"/>
</dbReference>
<dbReference type="GO" id="GO:0005524">
    <property type="term" value="F:ATP binding"/>
    <property type="evidence" value="ECO:0007669"/>
    <property type="project" value="UniProtKB-KW"/>
</dbReference>
<comment type="caution">
    <text evidence="14">The sequence shown here is derived from an EMBL/GenBank/DDBJ whole genome shotgun (WGS) entry which is preliminary data.</text>
</comment>
<dbReference type="Gene3D" id="3.80.10.10">
    <property type="entry name" value="Ribonuclease Inhibitor"/>
    <property type="match status" value="2"/>
</dbReference>
<evidence type="ECO:0000256" key="5">
    <source>
        <dbReference type="ARBA" id="ARBA00022821"/>
    </source>
</evidence>
<keyword evidence="7" id="KW-0175">Coiled coil</keyword>
<dbReference type="Gene3D" id="3.40.50.300">
    <property type="entry name" value="P-loop containing nucleotide triphosphate hydrolases"/>
    <property type="match status" value="1"/>
</dbReference>
<accession>A0A5J9UIY7</accession>
<dbReference type="InterPro" id="IPR041118">
    <property type="entry name" value="Rx_N"/>
</dbReference>
<dbReference type="SUPFAM" id="SSF52540">
    <property type="entry name" value="P-loop containing nucleoside triphosphate hydrolases"/>
    <property type="match status" value="1"/>
</dbReference>
<feature type="compositionally biased region" description="Pro residues" evidence="8">
    <location>
        <begin position="684"/>
        <end position="693"/>
    </location>
</feature>
<evidence type="ECO:0000259" key="10">
    <source>
        <dbReference type="Pfam" id="PF18052"/>
    </source>
</evidence>
<keyword evidence="4" id="KW-0547">Nucleotide-binding</keyword>
<dbReference type="GO" id="GO:0043531">
    <property type="term" value="F:ADP binding"/>
    <property type="evidence" value="ECO:0007669"/>
    <property type="project" value="InterPro"/>
</dbReference>
<evidence type="ECO:0000256" key="8">
    <source>
        <dbReference type="SAM" id="MobiDB-lite"/>
    </source>
</evidence>
<keyword evidence="6" id="KW-0067">ATP-binding</keyword>
<feature type="compositionally biased region" description="Basic residues" evidence="8">
    <location>
        <begin position="672"/>
        <end position="683"/>
    </location>
</feature>
<keyword evidence="15" id="KW-1185">Reference proteome</keyword>
<evidence type="ECO:0000256" key="3">
    <source>
        <dbReference type="ARBA" id="ARBA00022737"/>
    </source>
</evidence>
<dbReference type="InterPro" id="IPR027417">
    <property type="entry name" value="P-loop_NTPase"/>
</dbReference>
<feature type="domain" description="R13L1/DRL21-like LRR repeat region" evidence="13">
    <location>
        <begin position="760"/>
        <end position="805"/>
    </location>
</feature>
<evidence type="ECO:0000256" key="1">
    <source>
        <dbReference type="ARBA" id="ARBA00008894"/>
    </source>
</evidence>
<feature type="domain" description="Disease resistance R13L4/SHOC-2-like LRR" evidence="12">
    <location>
        <begin position="565"/>
        <end position="647"/>
    </location>
</feature>
<feature type="domain" description="Disease resistance protein winged helix" evidence="11">
    <location>
        <begin position="430"/>
        <end position="499"/>
    </location>
</feature>
<comment type="similarity">
    <text evidence="1">Belongs to the disease resistance NB-LRR family.</text>
</comment>
<dbReference type="InterPro" id="IPR055414">
    <property type="entry name" value="LRR_R13L4/SHOC2-like"/>
</dbReference>
<evidence type="ECO:0000256" key="4">
    <source>
        <dbReference type="ARBA" id="ARBA00022741"/>
    </source>
</evidence>
<dbReference type="GO" id="GO:0009626">
    <property type="term" value="P:plant-type hypersensitive response"/>
    <property type="evidence" value="ECO:0007669"/>
    <property type="project" value="UniProtKB-ARBA"/>
</dbReference>
<dbReference type="InterPro" id="IPR056789">
    <property type="entry name" value="LRR_R13L1-DRL21"/>
</dbReference>
<gene>
    <name evidence="14" type="ORF">EJB05_25900</name>
</gene>
<evidence type="ECO:0000313" key="14">
    <source>
        <dbReference type="EMBL" id="TVU23526.1"/>
    </source>
</evidence>
<dbReference type="Pfam" id="PF25019">
    <property type="entry name" value="LRR_R13L1-DRL21"/>
    <property type="match status" value="1"/>
</dbReference>
<evidence type="ECO:0000313" key="15">
    <source>
        <dbReference type="Proteomes" id="UP000324897"/>
    </source>
</evidence>
<dbReference type="InterPro" id="IPR036388">
    <property type="entry name" value="WH-like_DNA-bd_sf"/>
</dbReference>
<keyword evidence="2" id="KW-0433">Leucine-rich repeat</keyword>
<dbReference type="Pfam" id="PF23559">
    <property type="entry name" value="WHD_DRP"/>
    <property type="match status" value="1"/>
</dbReference>
<dbReference type="PANTHER" id="PTHR36766">
    <property type="entry name" value="PLANT BROAD-SPECTRUM MILDEW RESISTANCE PROTEIN RPW8"/>
    <property type="match status" value="1"/>
</dbReference>
<evidence type="ECO:0000259" key="13">
    <source>
        <dbReference type="Pfam" id="PF25019"/>
    </source>
</evidence>
<dbReference type="InterPro" id="IPR032675">
    <property type="entry name" value="LRR_dom_sf"/>
</dbReference>
<feature type="non-terminal residue" evidence="14">
    <location>
        <position position="1"/>
    </location>
</feature>
<organism evidence="14 15">
    <name type="scientific">Eragrostis curvula</name>
    <name type="common">weeping love grass</name>
    <dbReference type="NCBI Taxonomy" id="38414"/>
    <lineage>
        <taxon>Eukaryota</taxon>
        <taxon>Viridiplantae</taxon>
        <taxon>Streptophyta</taxon>
        <taxon>Embryophyta</taxon>
        <taxon>Tracheophyta</taxon>
        <taxon>Spermatophyta</taxon>
        <taxon>Magnoliopsida</taxon>
        <taxon>Liliopsida</taxon>
        <taxon>Poales</taxon>
        <taxon>Poaceae</taxon>
        <taxon>PACMAD clade</taxon>
        <taxon>Chloridoideae</taxon>
        <taxon>Eragrostideae</taxon>
        <taxon>Eragrostidinae</taxon>
        <taxon>Eragrostis</taxon>
    </lineage>
</organism>
<dbReference type="Pfam" id="PF23598">
    <property type="entry name" value="LRR_14"/>
    <property type="match status" value="1"/>
</dbReference>
<evidence type="ECO:0000256" key="7">
    <source>
        <dbReference type="ARBA" id="ARBA00023054"/>
    </source>
</evidence>
<dbReference type="InterPro" id="IPR002182">
    <property type="entry name" value="NB-ARC"/>
</dbReference>
<evidence type="ECO:0000259" key="12">
    <source>
        <dbReference type="Pfam" id="PF23598"/>
    </source>
</evidence>
<reference evidence="14 15" key="1">
    <citation type="journal article" date="2019" name="Sci. Rep.">
        <title>A high-quality genome of Eragrostis curvula grass provides insights into Poaceae evolution and supports new strategies to enhance forage quality.</title>
        <authorList>
            <person name="Carballo J."/>
            <person name="Santos B.A.C.M."/>
            <person name="Zappacosta D."/>
            <person name="Garbus I."/>
            <person name="Selva J.P."/>
            <person name="Gallo C.A."/>
            <person name="Diaz A."/>
            <person name="Albertini E."/>
            <person name="Caccamo M."/>
            <person name="Echenique V."/>
        </authorList>
    </citation>
    <scope>NUCLEOTIDE SEQUENCE [LARGE SCALE GENOMIC DNA]</scope>
    <source>
        <strain evidence="15">cv. Victoria</strain>
        <tissue evidence="14">Leaf</tissue>
    </source>
</reference>
<name>A0A5J9UIY7_9POAL</name>
<dbReference type="GO" id="GO:0042742">
    <property type="term" value="P:defense response to bacterium"/>
    <property type="evidence" value="ECO:0007669"/>
    <property type="project" value="UniProtKB-ARBA"/>
</dbReference>
<dbReference type="FunFam" id="1.10.10.10:FF:000322">
    <property type="entry name" value="Probable disease resistance protein At1g63360"/>
    <property type="match status" value="1"/>
</dbReference>
<dbReference type="PRINTS" id="PR00364">
    <property type="entry name" value="DISEASERSIST"/>
</dbReference>
<dbReference type="InterPro" id="IPR058922">
    <property type="entry name" value="WHD_DRP"/>
</dbReference>
<sequence length="1021" mass="114588">MATILYTLVGSCIKKLQDIATEEAILVLGVKEEIIELQRKMNQIRCFLHDTERNTIEESADNNWLGQLRGAMYDADDIIDIARSKGRNLLPDNSLASSGKSITCSGLSVSSCFSNIRTRHEVATKVRILNKRIENIMKDKVFSSLTHTQSTENVSAQELRKSSNLVEPNLVGKEVAHACRKIVNLVLAHKGNKSYKLAIVGTGGVGKTTLAQKIYNDQKIKGIFNKQAWVCVSKDNISNAALLKEVLRYIGLNQEQGESVGELQSNLASAIKDKSFFLVLDDVWQSNTWTDLLRTPLHAAATVIVLVTTQHDTISMEIGVDDMHRVDLMSVDVGWELLWKSMNINEEREVYNLRDIGIEIVQKCGRLPLGIKLVARVLASKDQTENEWMKVLRKDAWSMSNLPSEIKGALYLSYEELPHYLKQCFVYCALFPEDKVILQNDFVRMWVAEGFIVEKDGQFLEDTAEEYYYELICRNLLQPDFSVFDHSKCRVHDLLRQLACYLSKEECYVGDPESIGMNNLSKIRRISVFTEKDMVVLPMMDKEKYKVRTWRTSYEKTLRVDTTIFKRLTCIRVLDLTGSLVQSIPSCIGSLIHLRLLNFNGTDISYLPESICHLINLQILNLDCCGNLHSLPSGITQLCNLRHLGLAETPINQVPKAPYLSRPPLLLVAARPLRRNPSRRRHPTTPPKIPPPWLRRVPKLPRCSRICQPQIRRPDRIEGRGAMPPGDGEEDGGRGAAPQGDRRLPEGDELIKGRCASWSREFPSWLGSATYLASLKNLSLTDCKSCVHLPPIGQLPNLKYLKIKGATAVTKIGPEFIGCGVLNPGSTGAVAFPMLEGLAIRDLPNWEEWSFFAEEATISGEKGGEDRAAANKKREAGTSKMQLLPRLKRLELSLCPKLISLPWQLGKEATGMKELLLRDVDILKVVENLPFLSELVYVAYCEGLERVSNIPQERMMRTGGCPNLSNAENYTAKTWMSTIGYDDDLERYEKCKACPPVDVSSAVETSGLVQRIKMTPTAAAQ</sequence>
<keyword evidence="3" id="KW-0677">Repeat</keyword>
<evidence type="ECO:0008006" key="16">
    <source>
        <dbReference type="Google" id="ProtNLM"/>
    </source>
</evidence>
<feature type="domain" description="NB-ARC" evidence="9">
    <location>
        <begin position="188"/>
        <end position="342"/>
    </location>
</feature>
<dbReference type="SUPFAM" id="SSF52058">
    <property type="entry name" value="L domain-like"/>
    <property type="match status" value="1"/>
</dbReference>
<feature type="region of interest" description="Disordered" evidence="8">
    <location>
        <begin position="671"/>
        <end position="694"/>
    </location>
</feature>
<protein>
    <recommendedName>
        <fullName evidence="16">AAA+ ATPase domain-containing protein</fullName>
    </recommendedName>
</protein>
<feature type="domain" description="Disease resistance N-terminal" evidence="10">
    <location>
        <begin position="9"/>
        <end position="81"/>
    </location>
</feature>
<dbReference type="Gene3D" id="1.10.10.10">
    <property type="entry name" value="Winged helix-like DNA-binding domain superfamily/Winged helix DNA-binding domain"/>
    <property type="match status" value="1"/>
</dbReference>
<dbReference type="OrthoDB" id="1050628at2759"/>
<dbReference type="Pfam" id="PF18052">
    <property type="entry name" value="Rx_N"/>
    <property type="match status" value="1"/>
</dbReference>